<sequence>MSMTCCSTFVSGFAAVVAMFAFIFDLVLFFVAKSRINAVGSAQIGNAVWLTLAAWLLLFFSGCFYTLGRCCISSRPRAPTKGGWMNKGDTEAQGPDKNYSEQMRLDAVKAEADRKARQKQGSETGLPAFYEAQPLTGHVDGDQVYVDNDHEHDSQTHIAGAAAPMAGRAQGYSNGYVAGAPGSRTIDEYYAGPSQPQTPSSNTYPPHREPSAYAPSTYSANTRLSPRPQQSMPGQDNYGASPYAAYNNAAATPAPAQPSAMLAIPGQYPQERDYGHTAGGSSCVSK</sequence>
<dbReference type="PANTHER" id="PTHR28013:SF4">
    <property type="entry name" value="MARVEL DOMAIN-CONTAINING PROTEIN"/>
    <property type="match status" value="1"/>
</dbReference>
<dbReference type="GO" id="GO:0005886">
    <property type="term" value="C:plasma membrane"/>
    <property type="evidence" value="ECO:0007669"/>
    <property type="project" value="TreeGrafter"/>
</dbReference>
<keyword evidence="2" id="KW-0812">Transmembrane</keyword>
<name>A0A9P6D7C5_9AGAR</name>
<keyword evidence="4" id="KW-1185">Reference proteome</keyword>
<dbReference type="GO" id="GO:0032153">
    <property type="term" value="C:cell division site"/>
    <property type="evidence" value="ECO:0007669"/>
    <property type="project" value="TreeGrafter"/>
</dbReference>
<protein>
    <submittedName>
        <fullName evidence="3">Uncharacterized protein</fullName>
    </submittedName>
</protein>
<dbReference type="GO" id="GO:0035838">
    <property type="term" value="C:growing cell tip"/>
    <property type="evidence" value="ECO:0007669"/>
    <property type="project" value="TreeGrafter"/>
</dbReference>
<feature type="compositionally biased region" description="Polar residues" evidence="1">
    <location>
        <begin position="214"/>
        <end position="234"/>
    </location>
</feature>
<gene>
    <name evidence="3" type="ORF">BDN70DRAFT_16417</name>
</gene>
<feature type="transmembrane region" description="Helical" evidence="2">
    <location>
        <begin position="12"/>
        <end position="32"/>
    </location>
</feature>
<accession>A0A9P6D7C5</accession>
<dbReference type="OrthoDB" id="3365245at2759"/>
<proteinExistence type="predicted"/>
<dbReference type="InterPro" id="IPR051380">
    <property type="entry name" value="pH-response_reg_palI/RIM9"/>
</dbReference>
<evidence type="ECO:0000313" key="3">
    <source>
        <dbReference type="EMBL" id="KAF9486489.1"/>
    </source>
</evidence>
<feature type="compositionally biased region" description="Low complexity" evidence="1">
    <location>
        <begin position="240"/>
        <end position="260"/>
    </location>
</feature>
<dbReference type="PANTHER" id="PTHR28013">
    <property type="entry name" value="PROTEIN DCV1-RELATED"/>
    <property type="match status" value="1"/>
</dbReference>
<feature type="transmembrane region" description="Helical" evidence="2">
    <location>
        <begin position="44"/>
        <end position="67"/>
    </location>
</feature>
<organism evidence="3 4">
    <name type="scientific">Pholiota conissans</name>
    <dbReference type="NCBI Taxonomy" id="109636"/>
    <lineage>
        <taxon>Eukaryota</taxon>
        <taxon>Fungi</taxon>
        <taxon>Dikarya</taxon>
        <taxon>Basidiomycota</taxon>
        <taxon>Agaricomycotina</taxon>
        <taxon>Agaricomycetes</taxon>
        <taxon>Agaricomycetidae</taxon>
        <taxon>Agaricales</taxon>
        <taxon>Agaricineae</taxon>
        <taxon>Strophariaceae</taxon>
        <taxon>Pholiota</taxon>
    </lineage>
</organism>
<evidence type="ECO:0000256" key="1">
    <source>
        <dbReference type="SAM" id="MobiDB-lite"/>
    </source>
</evidence>
<feature type="compositionally biased region" description="Polar residues" evidence="1">
    <location>
        <begin position="194"/>
        <end position="204"/>
    </location>
</feature>
<keyword evidence="2" id="KW-1133">Transmembrane helix</keyword>
<dbReference type="EMBL" id="MU155130">
    <property type="protein sequence ID" value="KAF9486489.1"/>
    <property type="molecule type" value="Genomic_DNA"/>
</dbReference>
<feature type="region of interest" description="Disordered" evidence="1">
    <location>
        <begin position="187"/>
        <end position="286"/>
    </location>
</feature>
<evidence type="ECO:0000313" key="4">
    <source>
        <dbReference type="Proteomes" id="UP000807469"/>
    </source>
</evidence>
<comment type="caution">
    <text evidence="3">The sequence shown here is derived from an EMBL/GenBank/DDBJ whole genome shotgun (WGS) entry which is preliminary data.</text>
</comment>
<dbReference type="Proteomes" id="UP000807469">
    <property type="component" value="Unassembled WGS sequence"/>
</dbReference>
<evidence type="ECO:0000256" key="2">
    <source>
        <dbReference type="SAM" id="Phobius"/>
    </source>
</evidence>
<dbReference type="AlphaFoldDB" id="A0A9P6D7C5"/>
<reference evidence="3" key="1">
    <citation type="submission" date="2020-11" db="EMBL/GenBank/DDBJ databases">
        <authorList>
            <consortium name="DOE Joint Genome Institute"/>
            <person name="Ahrendt S."/>
            <person name="Riley R."/>
            <person name="Andreopoulos W."/>
            <person name="Labutti K."/>
            <person name="Pangilinan J."/>
            <person name="Ruiz-Duenas F.J."/>
            <person name="Barrasa J.M."/>
            <person name="Sanchez-Garcia M."/>
            <person name="Camarero S."/>
            <person name="Miyauchi S."/>
            <person name="Serrano A."/>
            <person name="Linde D."/>
            <person name="Babiker R."/>
            <person name="Drula E."/>
            <person name="Ayuso-Fernandez I."/>
            <person name="Pacheco R."/>
            <person name="Padilla G."/>
            <person name="Ferreira P."/>
            <person name="Barriuso J."/>
            <person name="Kellner H."/>
            <person name="Castanera R."/>
            <person name="Alfaro M."/>
            <person name="Ramirez L."/>
            <person name="Pisabarro A.G."/>
            <person name="Kuo A."/>
            <person name="Tritt A."/>
            <person name="Lipzen A."/>
            <person name="He G."/>
            <person name="Yan M."/>
            <person name="Ng V."/>
            <person name="Cullen D."/>
            <person name="Martin F."/>
            <person name="Rosso M.-N."/>
            <person name="Henrissat B."/>
            <person name="Hibbett D."/>
            <person name="Martinez A.T."/>
            <person name="Grigoriev I.V."/>
        </authorList>
    </citation>
    <scope>NUCLEOTIDE SEQUENCE</scope>
    <source>
        <strain evidence="3">CIRM-BRFM 674</strain>
    </source>
</reference>
<keyword evidence="2" id="KW-0472">Membrane</keyword>